<evidence type="ECO:0000256" key="4">
    <source>
        <dbReference type="PROSITE-ProRule" id="PRU00433"/>
    </source>
</evidence>
<keyword evidence="3 4" id="KW-0408">Iron</keyword>
<dbReference type="AlphaFoldDB" id="A0A1I2V2P8"/>
<dbReference type="InterPro" id="IPR036909">
    <property type="entry name" value="Cyt_c-like_dom_sf"/>
</dbReference>
<feature type="signal peptide" evidence="5">
    <location>
        <begin position="1"/>
        <end position="20"/>
    </location>
</feature>
<dbReference type="InterPro" id="IPR012938">
    <property type="entry name" value="Glc/Sorbosone_DH"/>
</dbReference>
<protein>
    <submittedName>
        <fullName evidence="7">Glucose/arabinose dehydrogenase, beta-propeller fold</fullName>
    </submittedName>
</protein>
<dbReference type="Gene3D" id="1.10.760.10">
    <property type="entry name" value="Cytochrome c-like domain"/>
    <property type="match status" value="1"/>
</dbReference>
<evidence type="ECO:0000313" key="7">
    <source>
        <dbReference type="EMBL" id="SFG83450.1"/>
    </source>
</evidence>
<dbReference type="STRING" id="414048.SAMN04489864_102474"/>
<sequence>MRKYLIILLVSMAINSCKQAKELPIIDYIQLENTTLKVEVLAKNLDVPWDIAYANDKSLWFAEQKGVISKIDLNTGEQKKLLTITDVWHKRTAGLLGLVVHPNFKNNPYVFVNYTVKKDSVITNHLVRYEFKNDTLINKKILLVIDGFTAHNGSRLAIAKDGKLLWATGDAYKGKNAQNLKSLNGKILRLNTDGSVPKDNPYPNSYVFANGFRNMQGITIGDNGLIYTSEHGDAIEDEVNLIEKGRNYGWPNIEGKHDLPADQLFAAQHQTVEPLQSWTPVIAPAGITYYGYGAIAEWRNSLLLTTLKTKSLRVLKLTEDGRKILSEEVFLKEHYGRLRDVEVGPKGEIYISTSNHDWNPSPGFPLPEDDKILKISIAEKPGKKPLRGVNSTTVEEIKDGKLLYEQYCASCHKADGKGVSNVFPALAGSKKVLCNSADLVSLVLNGAGEQMPAFKFLKDEDVAKIINYINTNWNNKGKEISSSDVKNKRK</sequence>
<proteinExistence type="predicted"/>
<dbReference type="Proteomes" id="UP000199666">
    <property type="component" value="Unassembled WGS sequence"/>
</dbReference>
<dbReference type="SUPFAM" id="SSF50952">
    <property type="entry name" value="Soluble quinoprotein glucose dehydrogenase"/>
    <property type="match status" value="1"/>
</dbReference>
<dbReference type="GO" id="GO:0020037">
    <property type="term" value="F:heme binding"/>
    <property type="evidence" value="ECO:0007669"/>
    <property type="project" value="InterPro"/>
</dbReference>
<dbReference type="PROSITE" id="PS51007">
    <property type="entry name" value="CYTC"/>
    <property type="match status" value="1"/>
</dbReference>
<dbReference type="InterPro" id="IPR009056">
    <property type="entry name" value="Cyt_c-like_dom"/>
</dbReference>
<keyword evidence="5" id="KW-0732">Signal</keyword>
<dbReference type="SUPFAM" id="SSF46626">
    <property type="entry name" value="Cytochrome c"/>
    <property type="match status" value="1"/>
</dbReference>
<dbReference type="InterPro" id="IPR011041">
    <property type="entry name" value="Quinoprot_gluc/sorb_DH_b-prop"/>
</dbReference>
<dbReference type="Gene3D" id="2.120.10.30">
    <property type="entry name" value="TolB, C-terminal domain"/>
    <property type="match status" value="1"/>
</dbReference>
<dbReference type="PANTHER" id="PTHR19328:SF13">
    <property type="entry name" value="HIPL1 PROTEIN"/>
    <property type="match status" value="1"/>
</dbReference>
<evidence type="ECO:0000313" key="8">
    <source>
        <dbReference type="Proteomes" id="UP000199666"/>
    </source>
</evidence>
<evidence type="ECO:0000256" key="1">
    <source>
        <dbReference type="ARBA" id="ARBA00022617"/>
    </source>
</evidence>
<name>A0A1I2V2P8_9SPHI</name>
<keyword evidence="1 4" id="KW-0349">Heme</keyword>
<feature type="chain" id="PRO_5011464296" evidence="5">
    <location>
        <begin position="21"/>
        <end position="490"/>
    </location>
</feature>
<accession>A0A1I2V2P8</accession>
<evidence type="ECO:0000259" key="6">
    <source>
        <dbReference type="PROSITE" id="PS51007"/>
    </source>
</evidence>
<dbReference type="GO" id="GO:0009055">
    <property type="term" value="F:electron transfer activity"/>
    <property type="evidence" value="ECO:0007669"/>
    <property type="project" value="InterPro"/>
</dbReference>
<keyword evidence="8" id="KW-1185">Reference proteome</keyword>
<evidence type="ECO:0000256" key="2">
    <source>
        <dbReference type="ARBA" id="ARBA00022723"/>
    </source>
</evidence>
<dbReference type="EMBL" id="FOPP01000002">
    <property type="protein sequence ID" value="SFG83450.1"/>
    <property type="molecule type" value="Genomic_DNA"/>
</dbReference>
<dbReference type="GO" id="GO:0046872">
    <property type="term" value="F:metal ion binding"/>
    <property type="evidence" value="ECO:0007669"/>
    <property type="project" value="UniProtKB-KW"/>
</dbReference>
<organism evidence="7 8">
    <name type="scientific">Pedobacter insulae</name>
    <dbReference type="NCBI Taxonomy" id="414048"/>
    <lineage>
        <taxon>Bacteria</taxon>
        <taxon>Pseudomonadati</taxon>
        <taxon>Bacteroidota</taxon>
        <taxon>Sphingobacteriia</taxon>
        <taxon>Sphingobacteriales</taxon>
        <taxon>Sphingobacteriaceae</taxon>
        <taxon>Pedobacter</taxon>
    </lineage>
</organism>
<gene>
    <name evidence="7" type="ORF">SAMN04489864_102474</name>
</gene>
<evidence type="ECO:0000256" key="3">
    <source>
        <dbReference type="ARBA" id="ARBA00023004"/>
    </source>
</evidence>
<keyword evidence="2 4" id="KW-0479">Metal-binding</keyword>
<dbReference type="InterPro" id="IPR011042">
    <property type="entry name" value="6-blade_b-propeller_TolB-like"/>
</dbReference>
<feature type="domain" description="Cytochrome c" evidence="6">
    <location>
        <begin position="395"/>
        <end position="473"/>
    </location>
</feature>
<reference evidence="7 8" key="1">
    <citation type="submission" date="2016-10" db="EMBL/GenBank/DDBJ databases">
        <authorList>
            <person name="de Groot N.N."/>
        </authorList>
    </citation>
    <scope>NUCLEOTIDE SEQUENCE [LARGE SCALE GENOMIC DNA]</scope>
    <source>
        <strain evidence="7 8">DSM 18684</strain>
    </source>
</reference>
<dbReference type="PANTHER" id="PTHR19328">
    <property type="entry name" value="HEDGEHOG-INTERACTING PROTEIN"/>
    <property type="match status" value="1"/>
</dbReference>
<dbReference type="Pfam" id="PF13442">
    <property type="entry name" value="Cytochrome_CBB3"/>
    <property type="match status" value="1"/>
</dbReference>
<dbReference type="Pfam" id="PF07995">
    <property type="entry name" value="GSDH"/>
    <property type="match status" value="1"/>
</dbReference>
<dbReference type="RefSeq" id="WP_245768031.1">
    <property type="nucleotide sequence ID" value="NZ_FOPP01000002.1"/>
</dbReference>
<evidence type="ECO:0000256" key="5">
    <source>
        <dbReference type="SAM" id="SignalP"/>
    </source>
</evidence>